<evidence type="ECO:0000313" key="2">
    <source>
        <dbReference type="EMBL" id="KTB35787.1"/>
    </source>
</evidence>
<reference evidence="2 3" key="1">
    <citation type="submission" date="2015-12" db="EMBL/GenBank/DDBJ databases">
        <title>Draft genome sequence of Moniliophthora roreri, the causal agent of frosty pod rot of cacao.</title>
        <authorList>
            <person name="Aime M.C."/>
            <person name="Diaz-Valderrama J.R."/>
            <person name="Kijpornyongpan T."/>
            <person name="Phillips-Mora W."/>
        </authorList>
    </citation>
    <scope>NUCLEOTIDE SEQUENCE [LARGE SCALE GENOMIC DNA]</scope>
    <source>
        <strain evidence="2 3">MCA 2952</strain>
    </source>
</reference>
<organism evidence="2 3">
    <name type="scientific">Moniliophthora roreri</name>
    <name type="common">Frosty pod rot fungus</name>
    <name type="synonym">Monilia roreri</name>
    <dbReference type="NCBI Taxonomy" id="221103"/>
    <lineage>
        <taxon>Eukaryota</taxon>
        <taxon>Fungi</taxon>
        <taxon>Dikarya</taxon>
        <taxon>Basidiomycota</taxon>
        <taxon>Agaricomycotina</taxon>
        <taxon>Agaricomycetes</taxon>
        <taxon>Agaricomycetidae</taxon>
        <taxon>Agaricales</taxon>
        <taxon>Marasmiineae</taxon>
        <taxon>Marasmiaceae</taxon>
        <taxon>Moniliophthora</taxon>
    </lineage>
</organism>
<proteinExistence type="predicted"/>
<gene>
    <name evidence="2" type="ORF">WG66_11629</name>
</gene>
<dbReference type="Proteomes" id="UP000054988">
    <property type="component" value="Unassembled WGS sequence"/>
</dbReference>
<sequence>MAPYHMLQGDGEAQSLMMGSQMQMLSFSQMQDQKTKDLSKAFQVLNMPGSHHHTMRPDKKVVERFGMDPWVNAHGPQDDWEDENGDDEDHTMNEEEKYNRDMQEYNREIADLLQKACQDASTVHYIDYQTRQNKIKYDLHAWEEQYDEMALGYMDWSFRLASKEGYSLMVSEEGLDRVWQLQVFSQCVQLTFPLVGI</sequence>
<comment type="caution">
    <text evidence="2">The sequence shown here is derived from an EMBL/GenBank/DDBJ whole genome shotgun (WGS) entry which is preliminary data.</text>
</comment>
<feature type="compositionally biased region" description="Acidic residues" evidence="1">
    <location>
        <begin position="78"/>
        <end position="89"/>
    </location>
</feature>
<name>A0A0W0FHI6_MONRR</name>
<accession>A0A0W0FHI6</accession>
<feature type="region of interest" description="Disordered" evidence="1">
    <location>
        <begin position="72"/>
        <end position="91"/>
    </location>
</feature>
<dbReference type="AlphaFoldDB" id="A0A0W0FHI6"/>
<evidence type="ECO:0000256" key="1">
    <source>
        <dbReference type="SAM" id="MobiDB-lite"/>
    </source>
</evidence>
<evidence type="ECO:0000313" key="3">
    <source>
        <dbReference type="Proteomes" id="UP000054988"/>
    </source>
</evidence>
<protein>
    <submittedName>
        <fullName evidence="2">Uncharacterized protein</fullName>
    </submittedName>
</protein>
<dbReference type="EMBL" id="LATX01001979">
    <property type="protein sequence ID" value="KTB35787.1"/>
    <property type="molecule type" value="Genomic_DNA"/>
</dbReference>